<accession>H0ENW4</accession>
<feature type="region of interest" description="Disordered" evidence="1">
    <location>
        <begin position="1"/>
        <end position="33"/>
    </location>
</feature>
<dbReference type="HOGENOM" id="CLU_3384877_0_0_1"/>
<dbReference type="InParanoid" id="H0ENW4"/>
<evidence type="ECO:0000313" key="3">
    <source>
        <dbReference type="Proteomes" id="UP000005446"/>
    </source>
</evidence>
<gene>
    <name evidence="2" type="ORF">M7I_4327</name>
</gene>
<protein>
    <submittedName>
        <fullName evidence="2">Uncharacterized protein</fullName>
    </submittedName>
</protein>
<proteinExistence type="predicted"/>
<name>H0ENW4_GLAL7</name>
<organism evidence="2 3">
    <name type="scientific">Glarea lozoyensis (strain ATCC 74030 / MF5533)</name>
    <dbReference type="NCBI Taxonomy" id="1104152"/>
    <lineage>
        <taxon>Eukaryota</taxon>
        <taxon>Fungi</taxon>
        <taxon>Dikarya</taxon>
        <taxon>Ascomycota</taxon>
        <taxon>Pezizomycotina</taxon>
        <taxon>Leotiomycetes</taxon>
        <taxon>Helotiales</taxon>
        <taxon>Helotiaceae</taxon>
        <taxon>Glarea</taxon>
    </lineage>
</organism>
<sequence>MTTAPNKHSQSVQRVRRQWQNFDPNEEEKFTYE</sequence>
<keyword evidence="3" id="KW-1185">Reference proteome</keyword>
<dbReference type="AlphaFoldDB" id="H0ENW4"/>
<comment type="caution">
    <text evidence="2">The sequence shown here is derived from an EMBL/GenBank/DDBJ whole genome shotgun (WGS) entry which is preliminary data.</text>
</comment>
<reference evidence="2 3" key="1">
    <citation type="journal article" date="2012" name="Eukaryot. Cell">
        <title>Genome sequence of the fungus Glarea lozoyensis: the first genome sequence of a species from the Helotiaceae family.</title>
        <authorList>
            <person name="Youssar L."/>
            <person name="Gruening B.A."/>
            <person name="Erxleben A."/>
            <person name="Guenther S."/>
            <person name="Huettel W."/>
        </authorList>
    </citation>
    <scope>NUCLEOTIDE SEQUENCE [LARGE SCALE GENOMIC DNA]</scope>
    <source>
        <strain evidence="3">ATCC 74030 / MF5533</strain>
    </source>
</reference>
<dbReference type="Proteomes" id="UP000005446">
    <property type="component" value="Unassembled WGS sequence"/>
</dbReference>
<evidence type="ECO:0000313" key="2">
    <source>
        <dbReference type="EMBL" id="EHK99832.1"/>
    </source>
</evidence>
<dbReference type="EMBL" id="AGUE01000106">
    <property type="protein sequence ID" value="EHK99832.1"/>
    <property type="molecule type" value="Genomic_DNA"/>
</dbReference>
<evidence type="ECO:0000256" key="1">
    <source>
        <dbReference type="SAM" id="MobiDB-lite"/>
    </source>
</evidence>